<dbReference type="EMBL" id="BSYO01000002">
    <property type="protein sequence ID" value="GMH00338.1"/>
    <property type="molecule type" value="Genomic_DNA"/>
</dbReference>
<evidence type="ECO:0000256" key="1">
    <source>
        <dbReference type="SAM" id="SignalP"/>
    </source>
</evidence>
<keyword evidence="3" id="KW-1185">Reference proteome</keyword>
<organism evidence="2 3">
    <name type="scientific">Nepenthes gracilis</name>
    <name type="common">Slender pitcher plant</name>
    <dbReference type="NCBI Taxonomy" id="150966"/>
    <lineage>
        <taxon>Eukaryota</taxon>
        <taxon>Viridiplantae</taxon>
        <taxon>Streptophyta</taxon>
        <taxon>Embryophyta</taxon>
        <taxon>Tracheophyta</taxon>
        <taxon>Spermatophyta</taxon>
        <taxon>Magnoliopsida</taxon>
        <taxon>eudicotyledons</taxon>
        <taxon>Gunneridae</taxon>
        <taxon>Pentapetalae</taxon>
        <taxon>Caryophyllales</taxon>
        <taxon>Nepenthaceae</taxon>
        <taxon>Nepenthes</taxon>
    </lineage>
</organism>
<dbReference type="Proteomes" id="UP001279734">
    <property type="component" value="Unassembled WGS sequence"/>
</dbReference>
<protein>
    <submittedName>
        <fullName evidence="2">Uncharacterized protein</fullName>
    </submittedName>
</protein>
<sequence length="92" mass="9556">MAANKLDVGVLLIVLGVIFIGAKSVNSAACLPPIVGIPRHCPAGAYLRCPGESPRAAQSSSCCLPRACKCCLVPENCSLYLQNGTKVDCPLQ</sequence>
<keyword evidence="1" id="KW-0732">Signal</keyword>
<gene>
    <name evidence="2" type="ORF">Nepgr_002177</name>
</gene>
<proteinExistence type="predicted"/>
<name>A0AAD3P8G6_NEPGR</name>
<reference evidence="2" key="1">
    <citation type="submission" date="2023-05" db="EMBL/GenBank/DDBJ databases">
        <title>Nepenthes gracilis genome sequencing.</title>
        <authorList>
            <person name="Fukushima K."/>
        </authorList>
    </citation>
    <scope>NUCLEOTIDE SEQUENCE</scope>
    <source>
        <strain evidence="2">SING2019-196</strain>
    </source>
</reference>
<evidence type="ECO:0000313" key="3">
    <source>
        <dbReference type="Proteomes" id="UP001279734"/>
    </source>
</evidence>
<feature type="signal peptide" evidence="1">
    <location>
        <begin position="1"/>
        <end position="22"/>
    </location>
</feature>
<evidence type="ECO:0000313" key="2">
    <source>
        <dbReference type="EMBL" id="GMH00338.1"/>
    </source>
</evidence>
<feature type="chain" id="PRO_5042062460" evidence="1">
    <location>
        <begin position="23"/>
        <end position="92"/>
    </location>
</feature>
<accession>A0AAD3P8G6</accession>
<comment type="caution">
    <text evidence="2">The sequence shown here is derived from an EMBL/GenBank/DDBJ whole genome shotgun (WGS) entry which is preliminary data.</text>
</comment>
<dbReference type="AlphaFoldDB" id="A0AAD3P8G6"/>